<evidence type="ECO:0000256" key="2">
    <source>
        <dbReference type="ARBA" id="ARBA00022676"/>
    </source>
</evidence>
<evidence type="ECO:0000313" key="8">
    <source>
        <dbReference type="Proteomes" id="UP000619265"/>
    </source>
</evidence>
<comment type="caution">
    <text evidence="7">The sequence shown here is derived from an EMBL/GenBank/DDBJ whole genome shotgun (WGS) entry which is preliminary data.</text>
</comment>
<dbReference type="EC" id="2.4.1.-" evidence="5"/>
<evidence type="ECO:0000256" key="4">
    <source>
        <dbReference type="RuleBase" id="RU003718"/>
    </source>
</evidence>
<dbReference type="AlphaFoldDB" id="A0A833U833"/>
<feature type="domain" description="Glycosyltransferase N-terminal" evidence="6">
    <location>
        <begin position="38"/>
        <end position="281"/>
    </location>
</feature>
<evidence type="ECO:0000313" key="7">
    <source>
        <dbReference type="EMBL" id="KAF5452058.1"/>
    </source>
</evidence>
<dbReference type="Pfam" id="PF00201">
    <property type="entry name" value="UDPGT"/>
    <property type="match status" value="1"/>
</dbReference>
<name>A0A833U833_JUGRE</name>
<dbReference type="PANTHER" id="PTHR48047:SF107">
    <property type="entry name" value="UDP-GLYCOSYLTRANSFERASE 92A1-LIKE"/>
    <property type="match status" value="1"/>
</dbReference>
<reference evidence="7" key="1">
    <citation type="submission" date="2015-10" db="EMBL/GenBank/DDBJ databases">
        <authorList>
            <person name="Martinez-Garcia P.J."/>
            <person name="Crepeau M.W."/>
            <person name="Puiu D."/>
            <person name="Gonzalez-Ibeas D."/>
            <person name="Whalen J."/>
            <person name="Stevens K."/>
            <person name="Paul R."/>
            <person name="Butterfield T."/>
            <person name="Britton M."/>
            <person name="Reagan R."/>
            <person name="Chakraborty S."/>
            <person name="Walawage S.L."/>
            <person name="Vasquez-Gross H.A."/>
            <person name="Cardeno C."/>
            <person name="Famula R."/>
            <person name="Pratt K."/>
            <person name="Kuruganti S."/>
            <person name="Aradhya M.K."/>
            <person name="Leslie C.A."/>
            <person name="Dandekar A.M."/>
            <person name="Salzberg S.L."/>
            <person name="Wegrzyn J.L."/>
            <person name="Langley C.H."/>
            <person name="Neale D.B."/>
        </authorList>
    </citation>
    <scope>NUCLEOTIDE SEQUENCE</scope>
    <source>
        <tissue evidence="7">Leaves</tissue>
    </source>
</reference>
<evidence type="ECO:0000259" key="6">
    <source>
        <dbReference type="Pfam" id="PF26168"/>
    </source>
</evidence>
<dbReference type="InterPro" id="IPR058980">
    <property type="entry name" value="Glyco_transf_N"/>
</dbReference>
<evidence type="ECO:0000256" key="1">
    <source>
        <dbReference type="ARBA" id="ARBA00009995"/>
    </source>
</evidence>
<evidence type="ECO:0000256" key="3">
    <source>
        <dbReference type="ARBA" id="ARBA00022679"/>
    </source>
</evidence>
<dbReference type="PROSITE" id="PS00375">
    <property type="entry name" value="UDPGT"/>
    <property type="match status" value="1"/>
</dbReference>
<protein>
    <recommendedName>
        <fullName evidence="5">Glycosyltransferase</fullName>
        <ecNumber evidence="5">2.4.1.-</ecNumber>
    </recommendedName>
</protein>
<evidence type="ECO:0000256" key="5">
    <source>
        <dbReference type="RuleBase" id="RU362057"/>
    </source>
</evidence>
<dbReference type="FunFam" id="3.40.50.2000:FF:000103">
    <property type="entry name" value="Glycosyltransferase"/>
    <property type="match status" value="1"/>
</dbReference>
<reference evidence="7" key="2">
    <citation type="submission" date="2020-03" db="EMBL/GenBank/DDBJ databases">
        <title>Walnut 2.0.</title>
        <authorList>
            <person name="Marrano A."/>
            <person name="Britton M."/>
            <person name="Zimin A.V."/>
            <person name="Zaini P.A."/>
            <person name="Workman R."/>
            <person name="Puiu D."/>
            <person name="Bianco L."/>
            <person name="Allen B.J."/>
            <person name="Troggio M."/>
            <person name="Leslie C.A."/>
            <person name="Timp W."/>
            <person name="Dendekar A."/>
            <person name="Salzberg S.L."/>
            <person name="Neale D.B."/>
        </authorList>
    </citation>
    <scope>NUCLEOTIDE SEQUENCE</scope>
    <source>
        <tissue evidence="7">Leaves</tissue>
    </source>
</reference>
<dbReference type="InterPro" id="IPR002213">
    <property type="entry name" value="UDP_glucos_trans"/>
</dbReference>
<dbReference type="Pfam" id="PF26168">
    <property type="entry name" value="Glyco_transf_N"/>
    <property type="match status" value="1"/>
</dbReference>
<keyword evidence="3 4" id="KW-0808">Transferase</keyword>
<organism evidence="7 8">
    <name type="scientific">Juglans regia</name>
    <name type="common">English walnut</name>
    <dbReference type="NCBI Taxonomy" id="51240"/>
    <lineage>
        <taxon>Eukaryota</taxon>
        <taxon>Viridiplantae</taxon>
        <taxon>Streptophyta</taxon>
        <taxon>Embryophyta</taxon>
        <taxon>Tracheophyta</taxon>
        <taxon>Spermatophyta</taxon>
        <taxon>Magnoliopsida</taxon>
        <taxon>eudicotyledons</taxon>
        <taxon>Gunneridae</taxon>
        <taxon>Pentapetalae</taxon>
        <taxon>rosids</taxon>
        <taxon>fabids</taxon>
        <taxon>Fagales</taxon>
        <taxon>Juglandaceae</taxon>
        <taxon>Juglans</taxon>
    </lineage>
</organism>
<proteinExistence type="inferred from homology"/>
<sequence>AHLSSKIESNYRTPSFFIFIHHQNRRIIMMNSHSQEHIVMLPFLAHGHLIPFLALAKQLQQRTGYTITIASTKLNIQYLRSSISADSDSKILFAELPFCSSAHDLPPNTENTENLSLDRIVKFFYASQSLEYPLLRLLNDIIDQEGRTPLCIISDIFYGWAVDVAKTVGTVNVSFSTCGAYGVLAYVSFCMNLPHRSTDSDEFLVPGFPESVRFHRSQLHPYLRAADGTDVWSKFMHSQFSRCLESSGWLCNSVEEIEPLGLDLLMKYIRLPVWAIGPLLPPEALKSSSSSHAGVSRQRAGKKPGLPLEKFLDWLDLQSPNSVLYISFGSQNTIGASQMMQLAIGLEESGKSFIWVVRPPVGFYLNSEFRAEWLPEGFEERTKQSRRGLIVRNWAPQLDILSHKSTGAFLSHCGWNSVLESLSQGVPIVGWPMAAEQSFNSKMLIEEMGVSVELTRGIQSVIEAKEVKRVIESAMDEHGKGEDMRKKAAEVKELIKLAVREEGEEKGSSLKAVDDFVRTVLYKRS</sequence>
<dbReference type="PANTHER" id="PTHR48047">
    <property type="entry name" value="GLYCOSYLTRANSFERASE"/>
    <property type="match status" value="1"/>
</dbReference>
<dbReference type="InterPro" id="IPR035595">
    <property type="entry name" value="UDP_glycos_trans_CS"/>
</dbReference>
<dbReference type="SUPFAM" id="SSF53756">
    <property type="entry name" value="UDP-Glycosyltransferase/glycogen phosphorylase"/>
    <property type="match status" value="1"/>
</dbReference>
<accession>A0A833U833</accession>
<keyword evidence="2 4" id="KW-0328">Glycosyltransferase</keyword>
<comment type="similarity">
    <text evidence="1 4">Belongs to the UDP-glycosyltransferase family.</text>
</comment>
<dbReference type="Proteomes" id="UP000619265">
    <property type="component" value="Unassembled WGS sequence"/>
</dbReference>
<dbReference type="FunFam" id="3.40.50.2000:FF:000064">
    <property type="entry name" value="Glycosyltransferase"/>
    <property type="match status" value="1"/>
</dbReference>
<dbReference type="CDD" id="cd03784">
    <property type="entry name" value="GT1_Gtf-like"/>
    <property type="match status" value="1"/>
</dbReference>
<dbReference type="Gramene" id="Jr12_08360_p1">
    <property type="protein sequence ID" value="cds.Jr12_08360_p1"/>
    <property type="gene ID" value="Jr12_08360"/>
</dbReference>
<dbReference type="EMBL" id="LIHL02000012">
    <property type="protein sequence ID" value="KAF5452058.1"/>
    <property type="molecule type" value="Genomic_DNA"/>
</dbReference>
<feature type="non-terminal residue" evidence="7">
    <location>
        <position position="1"/>
    </location>
</feature>
<dbReference type="GO" id="GO:0008194">
    <property type="term" value="F:UDP-glycosyltransferase activity"/>
    <property type="evidence" value="ECO:0007669"/>
    <property type="project" value="InterPro"/>
</dbReference>
<gene>
    <name evidence="7" type="ORF">F2P56_027096</name>
</gene>
<dbReference type="Gene3D" id="3.40.50.2000">
    <property type="entry name" value="Glycogen Phosphorylase B"/>
    <property type="match status" value="2"/>
</dbReference>